<evidence type="ECO:0000313" key="1">
    <source>
        <dbReference type="EMBL" id="PRQ45622.1"/>
    </source>
</evidence>
<name>A0A2P6RGS3_ROSCH</name>
<keyword evidence="2" id="KW-1185">Reference proteome</keyword>
<dbReference type="AlphaFoldDB" id="A0A2P6RGS3"/>
<reference evidence="1 2" key="1">
    <citation type="journal article" date="2018" name="Nat. Genet.">
        <title>The Rosa genome provides new insights in the design of modern roses.</title>
        <authorList>
            <person name="Bendahmane M."/>
        </authorList>
    </citation>
    <scope>NUCLEOTIDE SEQUENCE [LARGE SCALE GENOMIC DNA]</scope>
    <source>
        <strain evidence="2">cv. Old Blush</strain>
    </source>
</reference>
<evidence type="ECO:0000313" key="2">
    <source>
        <dbReference type="Proteomes" id="UP000238479"/>
    </source>
</evidence>
<protein>
    <submittedName>
        <fullName evidence="1">Uncharacterized protein</fullName>
    </submittedName>
</protein>
<organism evidence="1 2">
    <name type="scientific">Rosa chinensis</name>
    <name type="common">China rose</name>
    <dbReference type="NCBI Taxonomy" id="74649"/>
    <lineage>
        <taxon>Eukaryota</taxon>
        <taxon>Viridiplantae</taxon>
        <taxon>Streptophyta</taxon>
        <taxon>Embryophyta</taxon>
        <taxon>Tracheophyta</taxon>
        <taxon>Spermatophyta</taxon>
        <taxon>Magnoliopsida</taxon>
        <taxon>eudicotyledons</taxon>
        <taxon>Gunneridae</taxon>
        <taxon>Pentapetalae</taxon>
        <taxon>rosids</taxon>
        <taxon>fabids</taxon>
        <taxon>Rosales</taxon>
        <taxon>Rosaceae</taxon>
        <taxon>Rosoideae</taxon>
        <taxon>Rosoideae incertae sedis</taxon>
        <taxon>Rosa</taxon>
    </lineage>
</organism>
<sequence length="52" mass="5450">MCVRGSVVLLDSDGAAALVLASGKKALECNSGSMCIFWNNDIVSAFAIFHCN</sequence>
<proteinExistence type="predicted"/>
<accession>A0A2P6RGS3</accession>
<dbReference type="Proteomes" id="UP000238479">
    <property type="component" value="Chromosome 3"/>
</dbReference>
<gene>
    <name evidence="1" type="ORF">RchiOBHm_Chr3g0493471</name>
</gene>
<comment type="caution">
    <text evidence="1">The sequence shown here is derived from an EMBL/GenBank/DDBJ whole genome shotgun (WGS) entry which is preliminary data.</text>
</comment>
<dbReference type="EMBL" id="PDCK01000041">
    <property type="protein sequence ID" value="PRQ45622.1"/>
    <property type="molecule type" value="Genomic_DNA"/>
</dbReference>
<dbReference type="Gramene" id="PRQ45622">
    <property type="protein sequence ID" value="PRQ45622"/>
    <property type="gene ID" value="RchiOBHm_Chr3g0493471"/>
</dbReference>